<dbReference type="STRING" id="137838.GCA_001458595_01686"/>
<dbReference type="AlphaFoldDB" id="A0A2A7MFQ4"/>
<sequence>MIDGVGRTPSQIISYQLGWLDLIRKWDKDEADGKVVVTLASGYKWNNLGGLYKSFYTEYSEYSLLELQNLFNKKVEEFIE</sequence>
<dbReference type="PANTHER" id="PTHR40658">
    <property type="match status" value="1"/>
</dbReference>
<keyword evidence="2" id="KW-1185">Reference proteome</keyword>
<evidence type="ECO:0000313" key="1">
    <source>
        <dbReference type="EMBL" id="PEG30377.1"/>
    </source>
</evidence>
<dbReference type="OrthoDB" id="9786621at2"/>
<comment type="caution">
    <text evidence="1">The sequence shown here is derived from an EMBL/GenBank/DDBJ whole genome shotgun (WGS) entry which is preliminary data.</text>
</comment>
<dbReference type="Gene3D" id="1.20.120.450">
    <property type="entry name" value="dinb family like domain"/>
    <property type="match status" value="1"/>
</dbReference>
<reference evidence="1 2" key="1">
    <citation type="submission" date="2017-10" db="EMBL/GenBank/DDBJ databases">
        <title>Effective Description of Clostridium neonatale sp. nov. linked to necrotizing enterocolitis in neonates and a clarification of species assignable to the genus Clostridium (Prazmowski 1880) emend. Lawson and Rainey 2016.</title>
        <authorList>
            <person name="Bernard K."/>
            <person name="Burdz T."/>
            <person name="Wiebe D."/>
            <person name="Balcewich B."/>
            <person name="Alfa M."/>
            <person name="Bernier A.-M."/>
        </authorList>
    </citation>
    <scope>NUCLEOTIDE SEQUENCE [LARGE SCALE GENOMIC DNA]</scope>
    <source>
        <strain evidence="1 2">LCDC99A005</strain>
    </source>
</reference>
<protein>
    <submittedName>
        <fullName evidence="1">ClbS/DfsB family four-helix bundle protein</fullName>
    </submittedName>
</protein>
<dbReference type="EMBL" id="PDCJ01000001">
    <property type="protein sequence ID" value="PEG30377.1"/>
    <property type="molecule type" value="Genomic_DNA"/>
</dbReference>
<dbReference type="Pfam" id="PF08020">
    <property type="entry name" value="DUF1706"/>
    <property type="match status" value="1"/>
</dbReference>
<accession>A0A2A7MFQ4</accession>
<dbReference type="PANTHER" id="PTHR40658:SF3">
    <property type="entry name" value="CLBS_DFSB FAMILY FOUR-HELIX BUNDLE PROTEIN"/>
    <property type="match status" value="1"/>
</dbReference>
<proteinExistence type="predicted"/>
<name>A0A2A7MFQ4_9CLOT</name>
<dbReference type="InterPro" id="IPR034660">
    <property type="entry name" value="DinB/YfiT-like"/>
</dbReference>
<dbReference type="InterPro" id="IPR012550">
    <property type="entry name" value="DUF1706"/>
</dbReference>
<gene>
    <name evidence="1" type="ORF">CQ394_01225</name>
</gene>
<evidence type="ECO:0000313" key="2">
    <source>
        <dbReference type="Proteomes" id="UP000220840"/>
    </source>
</evidence>
<dbReference type="Proteomes" id="UP000220840">
    <property type="component" value="Unassembled WGS sequence"/>
</dbReference>
<organism evidence="1 2">
    <name type="scientific">Clostridium neonatale</name>
    <dbReference type="NCBI Taxonomy" id="137838"/>
    <lineage>
        <taxon>Bacteria</taxon>
        <taxon>Bacillati</taxon>
        <taxon>Bacillota</taxon>
        <taxon>Clostridia</taxon>
        <taxon>Eubacteriales</taxon>
        <taxon>Clostridiaceae</taxon>
        <taxon>Clostridium</taxon>
    </lineage>
</organism>